<dbReference type="EMBL" id="MFDM01000013">
    <property type="protein sequence ID" value="OGE43763.1"/>
    <property type="molecule type" value="Genomic_DNA"/>
</dbReference>
<dbReference type="AlphaFoldDB" id="A0A1F5KS67"/>
<accession>A0A1F5KS67</accession>
<proteinExistence type="predicted"/>
<name>A0A1F5KS67_9BACT</name>
<reference evidence="1 2" key="1">
    <citation type="journal article" date="2016" name="Nat. Commun.">
        <title>Thousands of microbial genomes shed light on interconnected biogeochemical processes in an aquifer system.</title>
        <authorList>
            <person name="Anantharaman K."/>
            <person name="Brown C.T."/>
            <person name="Hug L.A."/>
            <person name="Sharon I."/>
            <person name="Castelle C.J."/>
            <person name="Probst A.J."/>
            <person name="Thomas B.C."/>
            <person name="Singh A."/>
            <person name="Wilkins M.J."/>
            <person name="Karaoz U."/>
            <person name="Brodie E.L."/>
            <person name="Williams K.H."/>
            <person name="Hubbard S.S."/>
            <person name="Banfield J.F."/>
        </authorList>
    </citation>
    <scope>NUCLEOTIDE SEQUENCE [LARGE SCALE GENOMIC DNA]</scope>
</reference>
<dbReference type="Proteomes" id="UP000178565">
    <property type="component" value="Unassembled WGS sequence"/>
</dbReference>
<gene>
    <name evidence="1" type="ORF">A3B45_04115</name>
</gene>
<evidence type="ECO:0000313" key="1">
    <source>
        <dbReference type="EMBL" id="OGE43763.1"/>
    </source>
</evidence>
<sequence length="227" mass="25637">MGIEDKASRKFKEIAEDAERQHKQDAKNYLENFAKAKKIAEGVGIVEMLKKLERVISKERDVQATQVWWTNKAVTYPQSNPVSVHSIGHLEVTPTPPDSRVFIPKGFGQWRGLPYIYHGLYFKSGLRWVGNEPGKELESRSISMIGACVDENGNIMVWPSTEAGADYNEHSIDQDFGIGKIKIKILSPLEWESSRILEDALIDSLTHPGQVVMSLKNYQIAERKIKG</sequence>
<comment type="caution">
    <text evidence="1">The sequence shown here is derived from an EMBL/GenBank/DDBJ whole genome shotgun (WGS) entry which is preliminary data.</text>
</comment>
<protein>
    <submittedName>
        <fullName evidence="1">Uncharacterized protein</fullName>
    </submittedName>
</protein>
<evidence type="ECO:0000313" key="2">
    <source>
        <dbReference type="Proteomes" id="UP000178565"/>
    </source>
</evidence>
<organism evidence="1 2">
    <name type="scientific">Candidatus Daviesbacteria bacterium RIFCSPLOWO2_01_FULL_39_12</name>
    <dbReference type="NCBI Taxonomy" id="1797785"/>
    <lineage>
        <taxon>Bacteria</taxon>
        <taxon>Candidatus Daviesiibacteriota</taxon>
    </lineage>
</organism>